<proteinExistence type="predicted"/>
<accession>A0AAD2K6Q5</accession>
<dbReference type="EMBL" id="CAVNYO010000444">
    <property type="protein sequence ID" value="CAK5281712.1"/>
    <property type="molecule type" value="Genomic_DNA"/>
</dbReference>
<evidence type="ECO:0000313" key="2">
    <source>
        <dbReference type="Proteomes" id="UP001295794"/>
    </source>
</evidence>
<gene>
    <name evidence="1" type="ORF">MYCIT1_LOCUS32929</name>
</gene>
<sequence length="394" mass="44761">MAPQRTKKHGRAKRARLTIPTIKTQTFTALHCLSLETKDDSDQQLDFAMLFDKVQYLARIRGMSSLLQKRAKPVAEQWLGSLPELIRVDYQSETFEITAAGLERFRDILGLVHPFAQDEKISVLQLDEAVNDHYLGAKQRRKPELLKLVDVQTKQMTTKSVEIANSKLENARLRLELSNARERVPLPVTPQRITRSHSMSAVPYFTPESLPRLSSLARPVPLPSSLSTQAFTMDIDDSDDEDLIRGMLTRPSTALPQPSFRHENSSAEPLLTFSRQSVSDHLANKDMEIGALREHIERRDHELEATSAENEVLRLRLQDLEDTALCDHEDFQESRHNLTSLWEHSQDETELVRCELGKLEAESATARGFFERWGPSLIQMGNFVSSTVTLRALA</sequence>
<dbReference type="Proteomes" id="UP001295794">
    <property type="component" value="Unassembled WGS sequence"/>
</dbReference>
<keyword evidence="2" id="KW-1185">Reference proteome</keyword>
<comment type="caution">
    <text evidence="1">The sequence shown here is derived from an EMBL/GenBank/DDBJ whole genome shotgun (WGS) entry which is preliminary data.</text>
</comment>
<name>A0AAD2K6Q5_9AGAR</name>
<organism evidence="1 2">
    <name type="scientific">Mycena citricolor</name>
    <dbReference type="NCBI Taxonomy" id="2018698"/>
    <lineage>
        <taxon>Eukaryota</taxon>
        <taxon>Fungi</taxon>
        <taxon>Dikarya</taxon>
        <taxon>Basidiomycota</taxon>
        <taxon>Agaricomycotina</taxon>
        <taxon>Agaricomycetes</taxon>
        <taxon>Agaricomycetidae</taxon>
        <taxon>Agaricales</taxon>
        <taxon>Marasmiineae</taxon>
        <taxon>Mycenaceae</taxon>
        <taxon>Mycena</taxon>
    </lineage>
</organism>
<dbReference type="AlphaFoldDB" id="A0AAD2K6Q5"/>
<protein>
    <submittedName>
        <fullName evidence="1">Uncharacterized protein</fullName>
    </submittedName>
</protein>
<evidence type="ECO:0000313" key="1">
    <source>
        <dbReference type="EMBL" id="CAK5281712.1"/>
    </source>
</evidence>
<reference evidence="1" key="1">
    <citation type="submission" date="2023-11" db="EMBL/GenBank/DDBJ databases">
        <authorList>
            <person name="De Vega J J."/>
            <person name="De Vega J J."/>
        </authorList>
    </citation>
    <scope>NUCLEOTIDE SEQUENCE</scope>
</reference>